<dbReference type="SUPFAM" id="SSF50978">
    <property type="entry name" value="WD40 repeat-like"/>
    <property type="match status" value="1"/>
</dbReference>
<keyword evidence="5" id="KW-1185">Reference proteome</keyword>
<evidence type="ECO:0000256" key="2">
    <source>
        <dbReference type="ARBA" id="ARBA00022737"/>
    </source>
</evidence>
<keyword evidence="2" id="KW-0677">Repeat</keyword>
<evidence type="ECO:0008006" key="6">
    <source>
        <dbReference type="Google" id="ProtNLM"/>
    </source>
</evidence>
<dbReference type="GO" id="GO:0080008">
    <property type="term" value="C:Cul4-RING E3 ubiquitin ligase complex"/>
    <property type="evidence" value="ECO:0007669"/>
    <property type="project" value="TreeGrafter"/>
</dbReference>
<sequence>MKDRPVMEIPGFYYDKEKKKYFKVQTAAEAPRPDSKYSVANIKKEEKLEKAFKKRKQIKRRDFHSSLLGPELGLLTRRPLILESWATACARVFSPYPLLSSQSTRLFARDPATNRLWVANDDCTVKCHEPWDLPERGRREDNAKRRRLYCADESDISTPFPYYYRPAAMTHYVMNGPISTLNYLPASGTLVVSTLGSDRAPVIHVSRPEHDGPGIAELFTIMNQSIWAADPLPIFSTRTLNSIPPTDTECIAFGMSTGFIILQGDPTGSMHEQNNPELATNIEALSWLSPHSLALGSRDGKIHIHDTRARGTTHILTHSTPVKQLRRTDDFTRVVCAGIDDTLVLYDMRMSRTSTKASLEHMSKSSRKKSRYRSTPNQSSVSLFAFPWSNSDYPDLGLDSHPHLGLLAGADEHGKISVWSLRTGHVVKTWEPHQPNQGGERGRCVRFEEEDGGIGDVSVWGTVGREVTRFGW</sequence>
<dbReference type="EMBL" id="ML994267">
    <property type="protein sequence ID" value="KAF2197188.1"/>
    <property type="molecule type" value="Genomic_DNA"/>
</dbReference>
<evidence type="ECO:0000256" key="1">
    <source>
        <dbReference type="ARBA" id="ARBA00022574"/>
    </source>
</evidence>
<dbReference type="Proteomes" id="UP000799536">
    <property type="component" value="Unassembled WGS sequence"/>
</dbReference>
<keyword evidence="1" id="KW-0853">WD repeat</keyword>
<dbReference type="PANTHER" id="PTHR44472:SF1">
    <property type="entry name" value="DDB1 AND CUL4 ASSOCIATED FACTOR 4"/>
    <property type="match status" value="1"/>
</dbReference>
<protein>
    <recommendedName>
        <fullName evidence="6">WD40 repeat-like protein</fullName>
    </recommendedName>
</protein>
<dbReference type="InterPro" id="IPR052254">
    <property type="entry name" value="CUL4-DDB1_E3_ligase_receptor"/>
</dbReference>
<feature type="region of interest" description="Disordered" evidence="3">
    <location>
        <begin position="355"/>
        <end position="375"/>
    </location>
</feature>
<proteinExistence type="predicted"/>
<comment type="caution">
    <text evidence="4">The sequence shown here is derived from an EMBL/GenBank/DDBJ whole genome shotgun (WGS) entry which is preliminary data.</text>
</comment>
<dbReference type="OrthoDB" id="128867at2759"/>
<evidence type="ECO:0000313" key="4">
    <source>
        <dbReference type="EMBL" id="KAF2197188.1"/>
    </source>
</evidence>
<accession>A0A9P4JIN0</accession>
<dbReference type="PANTHER" id="PTHR44472">
    <property type="entry name" value="DDB1- AND CUL4-ASSOCIATED FACTOR 4-RELATED"/>
    <property type="match status" value="1"/>
</dbReference>
<dbReference type="InterPro" id="IPR015943">
    <property type="entry name" value="WD40/YVTN_repeat-like_dom_sf"/>
</dbReference>
<dbReference type="AlphaFoldDB" id="A0A9P4JIN0"/>
<evidence type="ECO:0000256" key="3">
    <source>
        <dbReference type="SAM" id="MobiDB-lite"/>
    </source>
</evidence>
<dbReference type="Gene3D" id="2.130.10.10">
    <property type="entry name" value="YVTN repeat-like/Quinoprotein amine dehydrogenase"/>
    <property type="match status" value="1"/>
</dbReference>
<reference evidence="4" key="1">
    <citation type="journal article" date="2020" name="Stud. Mycol.">
        <title>101 Dothideomycetes genomes: a test case for predicting lifestyles and emergence of pathogens.</title>
        <authorList>
            <person name="Haridas S."/>
            <person name="Albert R."/>
            <person name="Binder M."/>
            <person name="Bloem J."/>
            <person name="Labutti K."/>
            <person name="Salamov A."/>
            <person name="Andreopoulos B."/>
            <person name="Baker S."/>
            <person name="Barry K."/>
            <person name="Bills G."/>
            <person name="Bluhm B."/>
            <person name="Cannon C."/>
            <person name="Castanera R."/>
            <person name="Culley D."/>
            <person name="Daum C."/>
            <person name="Ezra D."/>
            <person name="Gonzalez J."/>
            <person name="Henrissat B."/>
            <person name="Kuo A."/>
            <person name="Liang C."/>
            <person name="Lipzen A."/>
            <person name="Lutzoni F."/>
            <person name="Magnuson J."/>
            <person name="Mondo S."/>
            <person name="Nolan M."/>
            <person name="Ohm R."/>
            <person name="Pangilinan J."/>
            <person name="Park H.-J."/>
            <person name="Ramirez L."/>
            <person name="Alfaro M."/>
            <person name="Sun H."/>
            <person name="Tritt A."/>
            <person name="Yoshinaga Y."/>
            <person name="Zwiers L.-H."/>
            <person name="Turgeon B."/>
            <person name="Goodwin S."/>
            <person name="Spatafora J."/>
            <person name="Crous P."/>
            <person name="Grigoriev I."/>
        </authorList>
    </citation>
    <scope>NUCLEOTIDE SEQUENCE</scope>
    <source>
        <strain evidence="4">ATCC 74209</strain>
    </source>
</reference>
<evidence type="ECO:0000313" key="5">
    <source>
        <dbReference type="Proteomes" id="UP000799536"/>
    </source>
</evidence>
<name>A0A9P4JIN0_9PLEO</name>
<organism evidence="4 5">
    <name type="scientific">Delitschia confertaspora ATCC 74209</name>
    <dbReference type="NCBI Taxonomy" id="1513339"/>
    <lineage>
        <taxon>Eukaryota</taxon>
        <taxon>Fungi</taxon>
        <taxon>Dikarya</taxon>
        <taxon>Ascomycota</taxon>
        <taxon>Pezizomycotina</taxon>
        <taxon>Dothideomycetes</taxon>
        <taxon>Pleosporomycetidae</taxon>
        <taxon>Pleosporales</taxon>
        <taxon>Delitschiaceae</taxon>
        <taxon>Delitschia</taxon>
    </lineage>
</organism>
<dbReference type="InterPro" id="IPR036322">
    <property type="entry name" value="WD40_repeat_dom_sf"/>
</dbReference>
<gene>
    <name evidence="4" type="ORF">GQ43DRAFT_484333</name>
</gene>